<protein>
    <submittedName>
        <fullName evidence="2">Uncharacterized protein</fullName>
    </submittedName>
</protein>
<keyword evidence="1" id="KW-0812">Transmembrane</keyword>
<dbReference type="AlphaFoldDB" id="A0A2Z3KIA4"/>
<feature type="transmembrane region" description="Helical" evidence="1">
    <location>
        <begin position="176"/>
        <end position="194"/>
    </location>
</feature>
<gene>
    <name evidence="2" type="ORF">LL14B4_10290</name>
</gene>
<evidence type="ECO:0000256" key="1">
    <source>
        <dbReference type="SAM" id="Phobius"/>
    </source>
</evidence>
<name>A0A2Z3KIA4_LACLL</name>
<dbReference type="EMBL" id="CP028160">
    <property type="protein sequence ID" value="AWN66541.1"/>
    <property type="molecule type" value="Genomic_DNA"/>
</dbReference>
<dbReference type="RefSeq" id="WP_109991230.1">
    <property type="nucleotide sequence ID" value="NZ_CP028160.1"/>
</dbReference>
<dbReference type="GeneID" id="89634169"/>
<keyword evidence="1" id="KW-1133">Transmembrane helix</keyword>
<keyword evidence="1" id="KW-0472">Membrane</keyword>
<reference evidence="2 3" key="1">
    <citation type="submission" date="2018-03" db="EMBL/GenBank/DDBJ databases">
        <title>Genome sequence of Lactococcus lactis strain 14B4 from almond drupe.</title>
        <authorList>
            <person name="Tran T.D."/>
            <person name="McGarvey J.A."/>
            <person name="Huynh S."/>
            <person name="Parker C.T."/>
        </authorList>
    </citation>
    <scope>NUCLEOTIDE SEQUENCE [LARGE SCALE GENOMIC DNA]</scope>
    <source>
        <strain evidence="2 3">14B4</strain>
    </source>
</reference>
<dbReference type="Proteomes" id="UP000245919">
    <property type="component" value="Chromosome"/>
</dbReference>
<proteinExistence type="predicted"/>
<evidence type="ECO:0000313" key="3">
    <source>
        <dbReference type="Proteomes" id="UP000245919"/>
    </source>
</evidence>
<feature type="transmembrane region" description="Helical" evidence="1">
    <location>
        <begin position="55"/>
        <end position="76"/>
    </location>
</feature>
<feature type="transmembrane region" description="Helical" evidence="1">
    <location>
        <begin position="125"/>
        <end position="146"/>
    </location>
</feature>
<organism evidence="2 3">
    <name type="scientific">Lactococcus lactis subsp. lactis</name>
    <name type="common">Streptococcus lactis</name>
    <dbReference type="NCBI Taxonomy" id="1360"/>
    <lineage>
        <taxon>Bacteria</taxon>
        <taxon>Bacillati</taxon>
        <taxon>Bacillota</taxon>
        <taxon>Bacilli</taxon>
        <taxon>Lactobacillales</taxon>
        <taxon>Streptococcaceae</taxon>
        <taxon>Lactococcus</taxon>
    </lineage>
</organism>
<evidence type="ECO:0000313" key="2">
    <source>
        <dbReference type="EMBL" id="AWN66541.1"/>
    </source>
</evidence>
<feature type="transmembrane region" description="Helical" evidence="1">
    <location>
        <begin position="21"/>
        <end position="43"/>
    </location>
</feature>
<sequence>MFKKINTHYHLEELISSTLSYGIIGRNIIDGCIFSTILLFGSGQLLVDNSFLSCVAGFTALYVFFVSLANGIIAYYDFNLESNETEYDVLKSKLARRFQERTIAENAIEVVLYTFAKVIKMIQKLYFMFVKGIVAVWAMFGIYWGMPFDSNLKPTKIIKTIHDYQDFISKGGILEGVFYLLFIIGVFYLFIWFYKLGSSAIELKVNLTIMRWIVFIQL</sequence>
<accession>A0A2Z3KIA4</accession>